<evidence type="ECO:0000256" key="1">
    <source>
        <dbReference type="ARBA" id="ARBA00007447"/>
    </source>
</evidence>
<dbReference type="PRINTS" id="PR00792">
    <property type="entry name" value="PEPSIN"/>
</dbReference>
<feature type="disulfide bond" evidence="5">
    <location>
        <begin position="194"/>
        <end position="198"/>
    </location>
</feature>
<keyword evidence="7" id="KW-0732">Signal</keyword>
<feature type="signal peptide" evidence="7">
    <location>
        <begin position="1"/>
        <end position="17"/>
    </location>
</feature>
<evidence type="ECO:0000256" key="2">
    <source>
        <dbReference type="ARBA" id="ARBA00022670"/>
    </source>
</evidence>
<evidence type="ECO:0000256" key="7">
    <source>
        <dbReference type="SAM" id="SignalP"/>
    </source>
</evidence>
<dbReference type="Gene3D" id="2.40.70.10">
    <property type="entry name" value="Acid Proteases"/>
    <property type="match status" value="2"/>
</dbReference>
<dbReference type="PROSITE" id="PS00141">
    <property type="entry name" value="ASP_PROTEASE"/>
    <property type="match status" value="1"/>
</dbReference>
<dbReference type="PANTHER" id="PTHR47966">
    <property type="entry name" value="BETA-SITE APP-CLEAVING ENZYME, ISOFORM A-RELATED"/>
    <property type="match status" value="1"/>
</dbReference>
<evidence type="ECO:0000313" key="10">
    <source>
        <dbReference type="Proteomes" id="UP000735302"/>
    </source>
</evidence>
<dbReference type="PROSITE" id="PS51767">
    <property type="entry name" value="PEPTIDASE_A1"/>
    <property type="match status" value="1"/>
</dbReference>
<dbReference type="SUPFAM" id="SSF50630">
    <property type="entry name" value="Acid proteases"/>
    <property type="match status" value="1"/>
</dbReference>
<evidence type="ECO:0000256" key="6">
    <source>
        <dbReference type="RuleBase" id="RU000454"/>
    </source>
</evidence>
<keyword evidence="5" id="KW-1015">Disulfide bond</keyword>
<organism evidence="9 10">
    <name type="scientific">Plakobranchus ocellatus</name>
    <dbReference type="NCBI Taxonomy" id="259542"/>
    <lineage>
        <taxon>Eukaryota</taxon>
        <taxon>Metazoa</taxon>
        <taxon>Spiralia</taxon>
        <taxon>Lophotrochozoa</taxon>
        <taxon>Mollusca</taxon>
        <taxon>Gastropoda</taxon>
        <taxon>Heterobranchia</taxon>
        <taxon>Euthyneura</taxon>
        <taxon>Panpulmonata</taxon>
        <taxon>Sacoglossa</taxon>
        <taxon>Placobranchoidea</taxon>
        <taxon>Plakobranchidae</taxon>
        <taxon>Plakobranchus</taxon>
    </lineage>
</organism>
<dbReference type="GO" id="GO:0006508">
    <property type="term" value="P:proteolysis"/>
    <property type="evidence" value="ECO:0007669"/>
    <property type="project" value="UniProtKB-KW"/>
</dbReference>
<dbReference type="EMBL" id="BLXT01007857">
    <property type="protein sequence ID" value="GFO43134.1"/>
    <property type="molecule type" value="Genomic_DNA"/>
</dbReference>
<dbReference type="GO" id="GO:0004190">
    <property type="term" value="F:aspartic-type endopeptidase activity"/>
    <property type="evidence" value="ECO:0007669"/>
    <property type="project" value="UniProtKB-KW"/>
</dbReference>
<evidence type="ECO:0000313" key="9">
    <source>
        <dbReference type="EMBL" id="GFO43134.1"/>
    </source>
</evidence>
<sequence>MIVVVMMMMIVFNDCGGGDDDDDDDDDGGGGGVGEVHRRYKNAASKTYRHAGKLFNIKYKKGKVLGFQSKDTVTMAGLSVKNQIFGEAMLESDIFLETVADGILGMGFSSISQMEEPTVFDNMLDQGLLQSPVFSFYLSSHKKTPGGAGSVLTLGGTNPDLFTGNLTFVDVTFAEMWQFKMDGVKIPDKGESFCKEGCNAIVDSGSALIIGPQEQTDKLNRKLGGSLHRYMPGMWVFKCNRISRMPDVEFIVNGTPLTLTSEEYVVEHDGFCLSIFYGRKKFPRGTDPSWVLGTTFMRTYYTVFDKEFHRIGFAKAKH</sequence>
<keyword evidence="10" id="KW-1185">Reference proteome</keyword>
<dbReference type="AlphaFoldDB" id="A0AAV4DG41"/>
<evidence type="ECO:0000256" key="3">
    <source>
        <dbReference type="ARBA" id="ARBA00022750"/>
    </source>
</evidence>
<comment type="caution">
    <text evidence="9">The sequence shown here is derived from an EMBL/GenBank/DDBJ whole genome shotgun (WGS) entry which is preliminary data.</text>
</comment>
<reference evidence="9 10" key="1">
    <citation type="journal article" date="2021" name="Elife">
        <title>Chloroplast acquisition without the gene transfer in kleptoplastic sea slugs, Plakobranchus ocellatus.</title>
        <authorList>
            <person name="Maeda T."/>
            <person name="Takahashi S."/>
            <person name="Yoshida T."/>
            <person name="Shimamura S."/>
            <person name="Takaki Y."/>
            <person name="Nagai Y."/>
            <person name="Toyoda A."/>
            <person name="Suzuki Y."/>
            <person name="Arimoto A."/>
            <person name="Ishii H."/>
            <person name="Satoh N."/>
            <person name="Nishiyama T."/>
            <person name="Hasebe M."/>
            <person name="Maruyama T."/>
            <person name="Minagawa J."/>
            <person name="Obokata J."/>
            <person name="Shigenobu S."/>
        </authorList>
    </citation>
    <scope>NUCLEOTIDE SEQUENCE [LARGE SCALE GENOMIC DNA]</scope>
</reference>
<dbReference type="InterPro" id="IPR033121">
    <property type="entry name" value="PEPTIDASE_A1"/>
</dbReference>
<keyword evidence="2 6" id="KW-0645">Protease</keyword>
<name>A0AAV4DG41_9GAST</name>
<feature type="chain" id="PRO_5043326994" evidence="7">
    <location>
        <begin position="18"/>
        <end position="318"/>
    </location>
</feature>
<dbReference type="InterPro" id="IPR001969">
    <property type="entry name" value="Aspartic_peptidase_AS"/>
</dbReference>
<dbReference type="InterPro" id="IPR001461">
    <property type="entry name" value="Aspartic_peptidase_A1"/>
</dbReference>
<gene>
    <name evidence="9" type="ORF">PoB_006963900</name>
</gene>
<keyword evidence="3 6" id="KW-0064">Aspartyl protease</keyword>
<accession>A0AAV4DG41</accession>
<dbReference type="FunFam" id="2.40.70.10:FF:000115">
    <property type="entry name" value="Lysosomal aspartic protease"/>
    <property type="match status" value="1"/>
</dbReference>
<keyword evidence="4 6" id="KW-0378">Hydrolase</keyword>
<protein>
    <submittedName>
        <fullName evidence="9">Cathepsin d</fullName>
    </submittedName>
</protein>
<evidence type="ECO:0000256" key="5">
    <source>
        <dbReference type="PIRSR" id="PIRSR601461-2"/>
    </source>
</evidence>
<feature type="domain" description="Peptidase A1" evidence="8">
    <location>
        <begin position="1"/>
        <end position="314"/>
    </location>
</feature>
<comment type="similarity">
    <text evidence="1 6">Belongs to the peptidase A1 family.</text>
</comment>
<dbReference type="Gene3D" id="2.60.40.1960">
    <property type="match status" value="1"/>
</dbReference>
<dbReference type="Pfam" id="PF00026">
    <property type="entry name" value="Asp"/>
    <property type="match status" value="1"/>
</dbReference>
<dbReference type="Proteomes" id="UP000735302">
    <property type="component" value="Unassembled WGS sequence"/>
</dbReference>
<evidence type="ECO:0000256" key="4">
    <source>
        <dbReference type="ARBA" id="ARBA00022801"/>
    </source>
</evidence>
<dbReference type="InterPro" id="IPR021109">
    <property type="entry name" value="Peptidase_aspartic_dom_sf"/>
</dbReference>
<evidence type="ECO:0000259" key="8">
    <source>
        <dbReference type="PROSITE" id="PS51767"/>
    </source>
</evidence>
<proteinExistence type="inferred from homology"/>